<evidence type="ECO:0000313" key="3">
    <source>
        <dbReference type="Proteomes" id="UP000494106"/>
    </source>
</evidence>
<keyword evidence="1" id="KW-0732">Signal</keyword>
<proteinExistence type="predicted"/>
<dbReference type="PANTHER" id="PTHR36300:SF1">
    <property type="entry name" value="RAW, ISOFORM A"/>
    <property type="match status" value="1"/>
</dbReference>
<reference evidence="2 3" key="1">
    <citation type="submission" date="2020-04" db="EMBL/GenBank/DDBJ databases">
        <authorList>
            <person name="Wallbank WR R."/>
            <person name="Pardo Diaz C."/>
            <person name="Kozak K."/>
            <person name="Martin S."/>
            <person name="Jiggins C."/>
            <person name="Moest M."/>
            <person name="Warren A I."/>
            <person name="Byers J.R.P. K."/>
            <person name="Montejo-Kovacevich G."/>
            <person name="Yen C E."/>
        </authorList>
    </citation>
    <scope>NUCLEOTIDE SEQUENCE [LARGE SCALE GENOMIC DNA]</scope>
</reference>
<evidence type="ECO:0008006" key="4">
    <source>
        <dbReference type="Google" id="ProtNLM"/>
    </source>
</evidence>
<dbReference type="EMBL" id="CADEBC010000498">
    <property type="protein sequence ID" value="CAB3238496.1"/>
    <property type="molecule type" value="Genomic_DNA"/>
</dbReference>
<keyword evidence="3" id="KW-1185">Reference proteome</keyword>
<dbReference type="OrthoDB" id="6493944at2759"/>
<dbReference type="Proteomes" id="UP000494106">
    <property type="component" value="Unassembled WGS sequence"/>
</dbReference>
<organism evidence="2 3">
    <name type="scientific">Arctia plantaginis</name>
    <name type="common">Wood tiger moth</name>
    <name type="synonym">Phalaena plantaginis</name>
    <dbReference type="NCBI Taxonomy" id="874455"/>
    <lineage>
        <taxon>Eukaryota</taxon>
        <taxon>Metazoa</taxon>
        <taxon>Ecdysozoa</taxon>
        <taxon>Arthropoda</taxon>
        <taxon>Hexapoda</taxon>
        <taxon>Insecta</taxon>
        <taxon>Pterygota</taxon>
        <taxon>Neoptera</taxon>
        <taxon>Endopterygota</taxon>
        <taxon>Lepidoptera</taxon>
        <taxon>Glossata</taxon>
        <taxon>Ditrysia</taxon>
        <taxon>Noctuoidea</taxon>
        <taxon>Erebidae</taxon>
        <taxon>Arctiinae</taxon>
        <taxon>Arctia</taxon>
    </lineage>
</organism>
<protein>
    <recommendedName>
        <fullName evidence="4">Secreted protein</fullName>
    </recommendedName>
</protein>
<dbReference type="PANTHER" id="PTHR36300">
    <property type="entry name" value="RAW, ISOFORM A"/>
    <property type="match status" value="1"/>
</dbReference>
<evidence type="ECO:0000256" key="1">
    <source>
        <dbReference type="SAM" id="SignalP"/>
    </source>
</evidence>
<accession>A0A8S0ZZ94</accession>
<comment type="caution">
    <text evidence="2">The sequence shown here is derived from an EMBL/GenBank/DDBJ whole genome shotgun (WGS) entry which is preliminary data.</text>
</comment>
<dbReference type="AlphaFoldDB" id="A0A8S0ZZ94"/>
<dbReference type="GO" id="GO:0005886">
    <property type="term" value="C:plasma membrane"/>
    <property type="evidence" value="ECO:0007669"/>
    <property type="project" value="TreeGrafter"/>
</dbReference>
<name>A0A8S0ZZ94_ARCPL</name>
<feature type="chain" id="PRO_5035896487" description="Secreted protein" evidence="1">
    <location>
        <begin position="31"/>
        <end position="144"/>
    </location>
</feature>
<gene>
    <name evidence="2" type="ORF">APLA_LOCUS7408</name>
</gene>
<evidence type="ECO:0000313" key="2">
    <source>
        <dbReference type="EMBL" id="CAB3238496.1"/>
    </source>
</evidence>
<feature type="signal peptide" evidence="1">
    <location>
        <begin position="1"/>
        <end position="30"/>
    </location>
</feature>
<sequence length="144" mass="16337">MKLLIKCVIFIEFHIIIGTGFSVLATKCSGCPVQYSEVASAWECRVGPPDQPASADRIQSLFNDIELYPTKTQVFEMLVCARQCARRKSLTLTFGEFCVFAAELRRCSRQARQTSNKPESPQWNIEKELKDKDAICKHVNGEKF</sequence>